<name>A0ABQ2GLT6_9DEIO</name>
<dbReference type="EMBL" id="BMOM01000005">
    <property type="protein sequence ID" value="GGM02644.1"/>
    <property type="molecule type" value="Genomic_DNA"/>
</dbReference>
<dbReference type="PANTHER" id="PTHR35807">
    <property type="entry name" value="TRANSCRIPTIONAL REGULATOR REDD-RELATED"/>
    <property type="match status" value="1"/>
</dbReference>
<dbReference type="Proteomes" id="UP000661918">
    <property type="component" value="Unassembled WGS sequence"/>
</dbReference>
<keyword evidence="2" id="KW-1185">Reference proteome</keyword>
<dbReference type="SUPFAM" id="SSF48452">
    <property type="entry name" value="TPR-like"/>
    <property type="match status" value="2"/>
</dbReference>
<dbReference type="InterPro" id="IPR011990">
    <property type="entry name" value="TPR-like_helical_dom_sf"/>
</dbReference>
<dbReference type="RefSeq" id="WP_188901832.1">
    <property type="nucleotide sequence ID" value="NZ_BMOM01000005.1"/>
</dbReference>
<evidence type="ECO:0000313" key="2">
    <source>
        <dbReference type="Proteomes" id="UP000661918"/>
    </source>
</evidence>
<protein>
    <recommendedName>
        <fullName evidence="3">SARP family transcriptional regulator</fullName>
    </recommendedName>
</protein>
<proteinExistence type="predicted"/>
<dbReference type="InterPro" id="IPR051677">
    <property type="entry name" value="AfsR-DnrI-RedD_regulator"/>
</dbReference>
<sequence>MKKRAGRAAQLEADFGAGNYEAVLTALQAQPDLTAEEMTWLGVSLLRTSQFAKAEEPLELAMALGNDEAAVEYGNLLRATGENRKAAAHFRDLLPTLKGELLFRAQRWYGVTLHQMGEEGAIKAIEEARRGYLSLGNKVVAARIAHTLASTHALMGDISAAVKLLNSAIPTLEQDRNQRPLLAAIYTLVDIHVETGQFDAATESLERASLVAQEINDAYTSLHLDARKINLMLLSGNYAGFCEQLHDLADRGERLREFYVTDYALNHLANHYSRVGEHAEAVRTMGRLRALNPELSLYGRTVLAMMALRRGDSVSALRLHLEVRAEALRRGASIDATRSLLLAAYSAYRMNDLPRCTELLSEALQELAGQPRSQSQATIAPDLQEIEEMLAFARLSPALAPLLEAALEDASFLSGSVRDDLFTTGMRLEIMTLGQELVLRDGIPCTMRARGSVAVMACLALHPRSTRQEVINQLWPDRDPKKAAGYFRQCITDIREAIGADVVLVEGAHQAPEYRLSSKASVILDSQRVLQLIANGQLPAAVAAYKGEFLPSIQDSEWVEEHRMILQRALIGSLRAELRASQLEGQGRRVVLLATAILGIDPSDTETEDLRLSVAREVSSPSEIARFEAERHRRMN</sequence>
<reference evidence="2" key="1">
    <citation type="journal article" date="2019" name="Int. J. Syst. Evol. Microbiol.">
        <title>The Global Catalogue of Microorganisms (GCM) 10K type strain sequencing project: providing services to taxonomists for standard genome sequencing and annotation.</title>
        <authorList>
            <consortium name="The Broad Institute Genomics Platform"/>
            <consortium name="The Broad Institute Genome Sequencing Center for Infectious Disease"/>
            <person name="Wu L."/>
            <person name="Ma J."/>
        </authorList>
    </citation>
    <scope>NUCLEOTIDE SEQUENCE [LARGE SCALE GENOMIC DNA]</scope>
    <source>
        <strain evidence="2">JCM 15443</strain>
    </source>
</reference>
<evidence type="ECO:0008006" key="3">
    <source>
        <dbReference type="Google" id="ProtNLM"/>
    </source>
</evidence>
<gene>
    <name evidence="1" type="ORF">GCM10010841_09010</name>
</gene>
<organism evidence="1 2">
    <name type="scientific">Deinococcus aerophilus</name>
    <dbReference type="NCBI Taxonomy" id="522488"/>
    <lineage>
        <taxon>Bacteria</taxon>
        <taxon>Thermotogati</taxon>
        <taxon>Deinococcota</taxon>
        <taxon>Deinococci</taxon>
        <taxon>Deinococcales</taxon>
        <taxon>Deinococcaceae</taxon>
        <taxon>Deinococcus</taxon>
    </lineage>
</organism>
<accession>A0ABQ2GLT6</accession>
<dbReference type="InterPro" id="IPR036388">
    <property type="entry name" value="WH-like_DNA-bd_sf"/>
</dbReference>
<comment type="caution">
    <text evidence="1">The sequence shown here is derived from an EMBL/GenBank/DDBJ whole genome shotgun (WGS) entry which is preliminary data.</text>
</comment>
<evidence type="ECO:0000313" key="1">
    <source>
        <dbReference type="EMBL" id="GGM02644.1"/>
    </source>
</evidence>
<dbReference type="Gene3D" id="1.25.40.10">
    <property type="entry name" value="Tetratricopeptide repeat domain"/>
    <property type="match status" value="1"/>
</dbReference>
<dbReference type="Gene3D" id="1.10.10.10">
    <property type="entry name" value="Winged helix-like DNA-binding domain superfamily/Winged helix DNA-binding domain"/>
    <property type="match status" value="1"/>
</dbReference>